<feature type="transmembrane region" description="Helical" evidence="1">
    <location>
        <begin position="93"/>
        <end position="113"/>
    </location>
</feature>
<comment type="caution">
    <text evidence="2">The sequence shown here is derived from an EMBL/GenBank/DDBJ whole genome shotgun (WGS) entry which is preliminary data.</text>
</comment>
<feature type="transmembrane region" description="Helical" evidence="1">
    <location>
        <begin position="120"/>
        <end position="139"/>
    </location>
</feature>
<dbReference type="EMBL" id="DVHU01000097">
    <property type="protein sequence ID" value="HIR93882.1"/>
    <property type="molecule type" value="Genomic_DNA"/>
</dbReference>
<evidence type="ECO:0000313" key="3">
    <source>
        <dbReference type="Proteomes" id="UP000886841"/>
    </source>
</evidence>
<feature type="transmembrane region" description="Helical" evidence="1">
    <location>
        <begin position="273"/>
        <end position="292"/>
    </location>
</feature>
<name>A0A9D1JH37_9FIRM</name>
<evidence type="ECO:0000256" key="1">
    <source>
        <dbReference type="SAM" id="Phobius"/>
    </source>
</evidence>
<feature type="transmembrane region" description="Helical" evidence="1">
    <location>
        <begin position="65"/>
        <end position="87"/>
    </location>
</feature>
<feature type="transmembrane region" description="Helical" evidence="1">
    <location>
        <begin position="243"/>
        <end position="261"/>
    </location>
</feature>
<sequence>MGATYTWTFEQSFLIFALIIFATQALSTFLKSYVPMPLLMGSVFVLCFGMNWFPSDMILSSNMIAVGTIAFNVLVIHSGTMISTQLLRTQKKGVAVCILSTLAMFLVVCFGLRPIIGRELSLLAPGSIVGGGASCAIASRWVTESAPKVAVFPWMVFMFQGLFSVPLTCWALKRESALILGRLRSGEIKPPAGPPPEEKPRGVVGRIPGSYKTTAYYLGTIMIVSVLNKLLIGWINGQFGLDLNVNMTALIFGFILGQLGLLDKSPLFKSDSYGLLLLGLMGLMANTLANTIKNGTVFAVLSLVPSLLLAMAVGTLVLALGGAFLGKKFGMSPYRGIALCANCITGFPVNQVLVERFSKMGENPMEQAVLKSQIGPVLGLGTMLISNGISIFMVSILVSFV</sequence>
<feature type="transmembrane region" description="Helical" evidence="1">
    <location>
        <begin position="298"/>
        <end position="325"/>
    </location>
</feature>
<reference evidence="2" key="2">
    <citation type="journal article" date="2021" name="PeerJ">
        <title>Extensive microbial diversity within the chicken gut microbiome revealed by metagenomics and culture.</title>
        <authorList>
            <person name="Gilroy R."/>
            <person name="Ravi A."/>
            <person name="Getino M."/>
            <person name="Pursley I."/>
            <person name="Horton D.L."/>
            <person name="Alikhan N.F."/>
            <person name="Baker D."/>
            <person name="Gharbi K."/>
            <person name="Hall N."/>
            <person name="Watson M."/>
            <person name="Adriaenssens E.M."/>
            <person name="Foster-Nyarko E."/>
            <person name="Jarju S."/>
            <person name="Secka A."/>
            <person name="Antonio M."/>
            <person name="Oren A."/>
            <person name="Chaudhuri R.R."/>
            <person name="La Ragione R."/>
            <person name="Hildebrand F."/>
            <person name="Pallen M.J."/>
        </authorList>
    </citation>
    <scope>NUCLEOTIDE SEQUENCE</scope>
    <source>
        <strain evidence="2">ChiSxjej1B13-7041</strain>
    </source>
</reference>
<gene>
    <name evidence="2" type="ORF">IAB98_10750</name>
</gene>
<proteinExistence type="predicted"/>
<feature type="transmembrane region" description="Helical" evidence="1">
    <location>
        <begin position="374"/>
        <end position="400"/>
    </location>
</feature>
<dbReference type="AlphaFoldDB" id="A0A9D1JH37"/>
<feature type="transmembrane region" description="Helical" evidence="1">
    <location>
        <begin position="215"/>
        <end position="237"/>
    </location>
</feature>
<dbReference type="Proteomes" id="UP000886841">
    <property type="component" value="Unassembled WGS sequence"/>
</dbReference>
<feature type="transmembrane region" description="Helical" evidence="1">
    <location>
        <begin position="12"/>
        <end position="30"/>
    </location>
</feature>
<dbReference type="CDD" id="cd21416">
    <property type="entry name" value="HDC_protein"/>
    <property type="match status" value="1"/>
</dbReference>
<feature type="transmembrane region" description="Helical" evidence="1">
    <location>
        <begin position="151"/>
        <end position="172"/>
    </location>
</feature>
<keyword evidence="1" id="KW-0472">Membrane</keyword>
<accession>A0A9D1JH37</accession>
<dbReference type="InterPro" id="IPR049576">
    <property type="entry name" value="HDC-like"/>
</dbReference>
<feature type="transmembrane region" description="Helical" evidence="1">
    <location>
        <begin position="337"/>
        <end position="354"/>
    </location>
</feature>
<organism evidence="2 3">
    <name type="scientific">Candidatus Egerieimonas intestinavium</name>
    <dbReference type="NCBI Taxonomy" id="2840777"/>
    <lineage>
        <taxon>Bacteria</taxon>
        <taxon>Bacillati</taxon>
        <taxon>Bacillota</taxon>
        <taxon>Clostridia</taxon>
        <taxon>Lachnospirales</taxon>
        <taxon>Lachnospiraceae</taxon>
        <taxon>Lachnospiraceae incertae sedis</taxon>
        <taxon>Candidatus Egerieimonas</taxon>
    </lineage>
</organism>
<keyword evidence="1" id="KW-1133">Transmembrane helix</keyword>
<protein>
    <submittedName>
        <fullName evidence="2">Uncharacterized protein</fullName>
    </submittedName>
</protein>
<reference evidence="2" key="1">
    <citation type="submission" date="2020-10" db="EMBL/GenBank/DDBJ databases">
        <authorList>
            <person name="Gilroy R."/>
        </authorList>
    </citation>
    <scope>NUCLEOTIDE SEQUENCE</scope>
    <source>
        <strain evidence="2">ChiSxjej1B13-7041</strain>
    </source>
</reference>
<evidence type="ECO:0000313" key="2">
    <source>
        <dbReference type="EMBL" id="HIR93882.1"/>
    </source>
</evidence>
<keyword evidence="1" id="KW-0812">Transmembrane</keyword>